<feature type="chain" id="PRO_5040279649" evidence="1">
    <location>
        <begin position="20"/>
        <end position="199"/>
    </location>
</feature>
<proteinExistence type="predicted"/>
<evidence type="ECO:0000256" key="1">
    <source>
        <dbReference type="SAM" id="SignalP"/>
    </source>
</evidence>
<name>A0A9P3GPN6_9APHY</name>
<comment type="caution">
    <text evidence="2">The sequence shown here is derived from an EMBL/GenBank/DDBJ whole genome shotgun (WGS) entry which is preliminary data.</text>
</comment>
<organism evidence="2 3">
    <name type="scientific">Phanerochaete sordida</name>
    <dbReference type="NCBI Taxonomy" id="48140"/>
    <lineage>
        <taxon>Eukaryota</taxon>
        <taxon>Fungi</taxon>
        <taxon>Dikarya</taxon>
        <taxon>Basidiomycota</taxon>
        <taxon>Agaricomycotina</taxon>
        <taxon>Agaricomycetes</taxon>
        <taxon>Polyporales</taxon>
        <taxon>Phanerochaetaceae</taxon>
        <taxon>Phanerochaete</taxon>
    </lineage>
</organism>
<gene>
    <name evidence="2" type="ORF">PsYK624_148140</name>
</gene>
<accession>A0A9P3GPN6</accession>
<evidence type="ECO:0000313" key="2">
    <source>
        <dbReference type="EMBL" id="GJE98581.1"/>
    </source>
</evidence>
<keyword evidence="1" id="KW-0732">Signal</keyword>
<keyword evidence="3" id="KW-1185">Reference proteome</keyword>
<dbReference type="EMBL" id="BPQB01000090">
    <property type="protein sequence ID" value="GJE98581.1"/>
    <property type="molecule type" value="Genomic_DNA"/>
</dbReference>
<sequence>MLKSKFLVGWILCQVPAYGTPSAYREPKPLITDIYSALIDASSPVGIQRAKDCITSGAPRIFLYHRILAPYASITDIALSPLVNAMLDLEAYLMSTRFQADREAYVRLFQELAGCTVLSNTSAGAVTSAYLGDIKAQAAALLGEAFNVALGISRNSAGRARARPKAAWRAALAMRGRLMARVVRSTGSTNLKWAGEISR</sequence>
<dbReference type="AlphaFoldDB" id="A0A9P3GPN6"/>
<reference evidence="2 3" key="1">
    <citation type="submission" date="2021-08" db="EMBL/GenBank/DDBJ databases">
        <title>Draft Genome Sequence of Phanerochaete sordida strain YK-624.</title>
        <authorList>
            <person name="Mori T."/>
            <person name="Dohra H."/>
            <person name="Suzuki T."/>
            <person name="Kawagishi H."/>
            <person name="Hirai H."/>
        </authorList>
    </citation>
    <scope>NUCLEOTIDE SEQUENCE [LARGE SCALE GENOMIC DNA]</scope>
    <source>
        <strain evidence="2 3">YK-624</strain>
    </source>
</reference>
<protein>
    <submittedName>
        <fullName evidence="2">Uncharacterized protein</fullName>
    </submittedName>
</protein>
<feature type="signal peptide" evidence="1">
    <location>
        <begin position="1"/>
        <end position="19"/>
    </location>
</feature>
<evidence type="ECO:0000313" key="3">
    <source>
        <dbReference type="Proteomes" id="UP000703269"/>
    </source>
</evidence>
<dbReference type="Proteomes" id="UP000703269">
    <property type="component" value="Unassembled WGS sequence"/>
</dbReference>